<keyword evidence="5" id="KW-0614">Plasmid</keyword>
<dbReference type="PANTHER" id="PTHR43537:SF5">
    <property type="entry name" value="UXU OPERON TRANSCRIPTIONAL REGULATOR"/>
    <property type="match status" value="1"/>
</dbReference>
<keyword evidence="1" id="KW-0805">Transcription regulation</keyword>
<evidence type="ECO:0000313" key="6">
    <source>
        <dbReference type="Proteomes" id="UP000500767"/>
    </source>
</evidence>
<keyword evidence="3" id="KW-0804">Transcription</keyword>
<dbReference type="EMBL" id="CP053709">
    <property type="protein sequence ID" value="QKE93087.1"/>
    <property type="molecule type" value="Genomic_DNA"/>
</dbReference>
<dbReference type="Pfam" id="PF07729">
    <property type="entry name" value="FCD"/>
    <property type="match status" value="1"/>
</dbReference>
<dbReference type="KEGG" id="lck:HN018_23105"/>
<proteinExistence type="predicted"/>
<evidence type="ECO:0000313" key="5">
    <source>
        <dbReference type="EMBL" id="QKE93087.1"/>
    </source>
</evidence>
<dbReference type="SMART" id="SM00895">
    <property type="entry name" value="FCD"/>
    <property type="match status" value="1"/>
</dbReference>
<dbReference type="Proteomes" id="UP000500767">
    <property type="component" value="Plasmid unnamed1"/>
</dbReference>
<keyword evidence="2" id="KW-0238">DNA-binding</keyword>
<dbReference type="InterPro" id="IPR036390">
    <property type="entry name" value="WH_DNA-bd_sf"/>
</dbReference>
<dbReference type="SUPFAM" id="SSF48008">
    <property type="entry name" value="GntR ligand-binding domain-like"/>
    <property type="match status" value="1"/>
</dbReference>
<dbReference type="InterPro" id="IPR011711">
    <property type="entry name" value="GntR_C"/>
</dbReference>
<dbReference type="InterPro" id="IPR000524">
    <property type="entry name" value="Tscrpt_reg_HTH_GntR"/>
</dbReference>
<organism evidence="5 6">
    <name type="scientific">Lichenicola cladoniae</name>
    <dbReference type="NCBI Taxonomy" id="1484109"/>
    <lineage>
        <taxon>Bacteria</taxon>
        <taxon>Pseudomonadati</taxon>
        <taxon>Pseudomonadota</taxon>
        <taxon>Alphaproteobacteria</taxon>
        <taxon>Acetobacterales</taxon>
        <taxon>Acetobacteraceae</taxon>
        <taxon>Lichenicola</taxon>
    </lineage>
</organism>
<dbReference type="InterPro" id="IPR008920">
    <property type="entry name" value="TF_FadR/GntR_C"/>
</dbReference>
<name>A0A6M8HY22_9PROT</name>
<dbReference type="Gene3D" id="1.10.10.10">
    <property type="entry name" value="Winged helix-like DNA-binding domain superfamily/Winged helix DNA-binding domain"/>
    <property type="match status" value="1"/>
</dbReference>
<dbReference type="PROSITE" id="PS50949">
    <property type="entry name" value="HTH_GNTR"/>
    <property type="match status" value="1"/>
</dbReference>
<dbReference type="RefSeq" id="WP_171837953.1">
    <property type="nucleotide sequence ID" value="NZ_CP053709.1"/>
</dbReference>
<dbReference type="GO" id="GO:0003677">
    <property type="term" value="F:DNA binding"/>
    <property type="evidence" value="ECO:0007669"/>
    <property type="project" value="UniProtKB-KW"/>
</dbReference>
<dbReference type="GO" id="GO:0003700">
    <property type="term" value="F:DNA-binding transcription factor activity"/>
    <property type="evidence" value="ECO:0007669"/>
    <property type="project" value="InterPro"/>
</dbReference>
<dbReference type="InterPro" id="IPR036388">
    <property type="entry name" value="WH-like_DNA-bd_sf"/>
</dbReference>
<dbReference type="Gene3D" id="1.20.120.530">
    <property type="entry name" value="GntR ligand-binding domain-like"/>
    <property type="match status" value="1"/>
</dbReference>
<keyword evidence="6" id="KW-1185">Reference proteome</keyword>
<reference evidence="5 6" key="1">
    <citation type="journal article" date="2014" name="World J. Microbiol. Biotechnol.">
        <title>Biodiversity and physiological characteristics of Antarctic and Arctic lichens-associated bacteria.</title>
        <authorList>
            <person name="Lee Y.M."/>
            <person name="Kim E.H."/>
            <person name="Lee H.K."/>
            <person name="Hong S.G."/>
        </authorList>
    </citation>
    <scope>NUCLEOTIDE SEQUENCE [LARGE SCALE GENOMIC DNA]</scope>
    <source>
        <strain evidence="5 6">PAMC 26569</strain>
        <plasmid evidence="5">unnamed1</plasmid>
    </source>
</reference>
<evidence type="ECO:0000259" key="4">
    <source>
        <dbReference type="PROSITE" id="PS50949"/>
    </source>
</evidence>
<accession>A0A6M8HY22</accession>
<dbReference type="SUPFAM" id="SSF46785">
    <property type="entry name" value="Winged helix' DNA-binding domain"/>
    <property type="match status" value="2"/>
</dbReference>
<dbReference type="PANTHER" id="PTHR43537">
    <property type="entry name" value="TRANSCRIPTIONAL REGULATOR, GNTR FAMILY"/>
    <property type="match status" value="1"/>
</dbReference>
<dbReference type="Pfam" id="PF00392">
    <property type="entry name" value="GntR"/>
    <property type="match status" value="1"/>
</dbReference>
<feature type="domain" description="HTH gntR-type" evidence="4">
    <location>
        <begin position="2"/>
        <end position="70"/>
    </location>
</feature>
<dbReference type="AlphaFoldDB" id="A0A6M8HY22"/>
<evidence type="ECO:0000256" key="1">
    <source>
        <dbReference type="ARBA" id="ARBA00023015"/>
    </source>
</evidence>
<geneLocation type="plasmid" evidence="5 6">
    <name>unnamed1</name>
</geneLocation>
<sequence>MSKLHTLLANRVIAYVRRERFPVGHHLTEQSLERVLGTSRSPVRGALAHLAEMGIVETRPPLRGYFLARAAESIAAGSDDHAFAADDEAYLALARDRLLGELKPVVTEVDLMRRYGLTRQRVGRLLDRIANEGWIERRTSKGWSFQPMIDGPRSYAESYELRRLLEPSAMMLSTFVIDSVLLRRLRQQQEALVSEGYASASHVELFVANATFHETLATLSGNRFIHQTIVRQNQLRRLIEYKEIDDRSRVRRQCEEHVAIIALLERGERAQAAILLEQHLANASLEKVALLTGASEAGDKVDEAYRTVRRGRIGTILVLPDCE</sequence>
<protein>
    <submittedName>
        <fullName evidence="5">GntR family transcriptional regulator</fullName>
    </submittedName>
</protein>
<evidence type="ECO:0000256" key="2">
    <source>
        <dbReference type="ARBA" id="ARBA00023125"/>
    </source>
</evidence>
<gene>
    <name evidence="5" type="ORF">HN018_23105</name>
</gene>
<evidence type="ECO:0000256" key="3">
    <source>
        <dbReference type="ARBA" id="ARBA00023163"/>
    </source>
</evidence>